<feature type="transmembrane region" description="Helical" evidence="11">
    <location>
        <begin position="537"/>
        <end position="556"/>
    </location>
</feature>
<dbReference type="Pfam" id="PF12166">
    <property type="entry name" value="Piezo_cap"/>
    <property type="match status" value="1"/>
</dbReference>
<keyword evidence="7" id="KW-0406">Ion transport</keyword>
<evidence type="ECO:0000256" key="4">
    <source>
        <dbReference type="ARBA" id="ARBA00022475"/>
    </source>
</evidence>
<feature type="transmembrane region" description="Helical" evidence="11">
    <location>
        <begin position="1005"/>
        <end position="1024"/>
    </location>
</feature>
<evidence type="ECO:0000256" key="3">
    <source>
        <dbReference type="ARBA" id="ARBA00022448"/>
    </source>
</evidence>
<feature type="region of interest" description="Disordered" evidence="10">
    <location>
        <begin position="747"/>
        <end position="790"/>
    </location>
</feature>
<feature type="transmembrane region" description="Helical" evidence="11">
    <location>
        <begin position="477"/>
        <end position="496"/>
    </location>
</feature>
<dbReference type="GO" id="GO:0005886">
    <property type="term" value="C:plasma membrane"/>
    <property type="evidence" value="ECO:0007669"/>
    <property type="project" value="UniProtKB-SubCell"/>
</dbReference>
<feature type="transmembrane region" description="Helical" evidence="11">
    <location>
        <begin position="923"/>
        <end position="948"/>
    </location>
</feature>
<feature type="region of interest" description="Disordered" evidence="10">
    <location>
        <begin position="855"/>
        <end position="881"/>
    </location>
</feature>
<feature type="transmembrane region" description="Helical" evidence="11">
    <location>
        <begin position="502"/>
        <end position="525"/>
    </location>
</feature>
<feature type="transmembrane region" description="Helical" evidence="11">
    <location>
        <begin position="1205"/>
        <end position="1223"/>
    </location>
</feature>
<protein>
    <submittedName>
        <fullName evidence="17">DgyrCDS132</fullName>
    </submittedName>
</protein>
<evidence type="ECO:0000259" key="14">
    <source>
        <dbReference type="Pfam" id="PF23188"/>
    </source>
</evidence>
<dbReference type="EMBL" id="CAJFCJ010000001">
    <property type="protein sequence ID" value="CAD5110764.1"/>
    <property type="molecule type" value="Genomic_DNA"/>
</dbReference>
<feature type="domain" description="Piezo non-specific cation channel cap" evidence="12">
    <location>
        <begin position="1405"/>
        <end position="1697"/>
    </location>
</feature>
<feature type="transmembrane region" description="Helical" evidence="11">
    <location>
        <begin position="332"/>
        <end position="350"/>
    </location>
</feature>
<proteinExistence type="inferred from homology"/>
<feature type="transmembrane region" description="Helical" evidence="11">
    <location>
        <begin position="47"/>
        <end position="65"/>
    </location>
</feature>
<evidence type="ECO:0000259" key="12">
    <source>
        <dbReference type="Pfam" id="PF12166"/>
    </source>
</evidence>
<evidence type="ECO:0000259" key="15">
    <source>
        <dbReference type="Pfam" id="PF24871"/>
    </source>
</evidence>
<feature type="compositionally biased region" description="Polar residues" evidence="10">
    <location>
        <begin position="759"/>
        <end position="769"/>
    </location>
</feature>
<feature type="transmembrane region" description="Helical" evidence="11">
    <location>
        <begin position="1609"/>
        <end position="1629"/>
    </location>
</feature>
<feature type="domain" description="Piezo TM1-24" evidence="15">
    <location>
        <begin position="1"/>
        <end position="70"/>
    </location>
</feature>
<dbReference type="PANTHER" id="PTHR47049:SF2">
    <property type="entry name" value="PIEZO-TYPE MECHANOSENSITIVE ION CHANNEL HOMOLOG"/>
    <property type="match status" value="1"/>
</dbReference>
<dbReference type="InterPro" id="IPR056770">
    <property type="entry name" value="Piezo_THU9_anchor"/>
</dbReference>
<feature type="transmembrane region" description="Helical" evidence="11">
    <location>
        <begin position="1134"/>
        <end position="1156"/>
    </location>
</feature>
<evidence type="ECO:0000259" key="16">
    <source>
        <dbReference type="Pfam" id="PF24874"/>
    </source>
</evidence>
<evidence type="ECO:0000256" key="5">
    <source>
        <dbReference type="ARBA" id="ARBA00022692"/>
    </source>
</evidence>
<feature type="transmembrane region" description="Helical" evidence="11">
    <location>
        <begin position="1274"/>
        <end position="1290"/>
    </location>
</feature>
<feature type="transmembrane region" description="Helical" evidence="11">
    <location>
        <begin position="356"/>
        <end position="379"/>
    </location>
</feature>
<comment type="caution">
    <text evidence="17">The sequence shown here is derived from an EMBL/GenBank/DDBJ whole genome shotgun (WGS) entry which is preliminary data.</text>
</comment>
<evidence type="ECO:0000256" key="1">
    <source>
        <dbReference type="ARBA" id="ARBA00004651"/>
    </source>
</evidence>
<evidence type="ECO:0000256" key="2">
    <source>
        <dbReference type="ARBA" id="ARBA00007821"/>
    </source>
</evidence>
<evidence type="ECO:0000259" key="13">
    <source>
        <dbReference type="Pfam" id="PF15917"/>
    </source>
</evidence>
<name>A0A7I8V6F2_9ANNE</name>
<feature type="domain" description="Piezo transmembrane helical unit" evidence="14">
    <location>
        <begin position="916"/>
        <end position="1031"/>
    </location>
</feature>
<evidence type="ECO:0000256" key="10">
    <source>
        <dbReference type="SAM" id="MobiDB-lite"/>
    </source>
</evidence>
<evidence type="ECO:0000256" key="6">
    <source>
        <dbReference type="ARBA" id="ARBA00022989"/>
    </source>
</evidence>
<dbReference type="Pfam" id="PF15917">
    <property type="entry name" value="Piezo_TM25-28"/>
    <property type="match status" value="1"/>
</dbReference>
<evidence type="ECO:0000256" key="8">
    <source>
        <dbReference type="ARBA" id="ARBA00023136"/>
    </source>
</evidence>
<feature type="transmembrane region" description="Helical" evidence="11">
    <location>
        <begin position="191"/>
        <end position="210"/>
    </location>
</feature>
<dbReference type="InterPro" id="IPR027272">
    <property type="entry name" value="Piezo"/>
</dbReference>
<sequence>MIVLVLLYTYQFTNFPHYWMKITGLSAKIIADLGFQKFSAVQLFTKLLTPASFLVVIIIQIHYFHEPFMKLSDINRFRNILNPPSEINEIANIEERRSEEEHAEDEENIENSQEKSFNFYQEAEKLAISFRKLLDQLIEVLWRIAEVHCFKIVCIVVFVCCIKEVSAINVVLVVLLLVCLPLSHIHSLASLTTTLILLFTSAAILFKMAYQLSFTDRWIVNCTDMGNVTINNDTNVYLGFEKTTHLANYLKRYVAIVVLISLQGVIKTRQIQRYKTPNINRPDYGTIFHNIGRQDADLGLLNCFKFLMNYGFYKFGEEICFSMSILTIWLRMDVYSVIYTILLIIMVAIGHKGRHYMWPIYMVLLTIFLAIQYLAVLGVPPVICQTYTWDGRNGFTNNLKIWLFLPTFTTTPPNSHKLLSDFFQLLCVSRMWEVFSLESNTEYKGGSNEDVTAVFDDKTAPNPTKDFITYKESYLDYLKSFVFQYLFWLSLIFLFVTGTHRVTLFGLGYLFGCFYFLWMGMEMFVKPIKTLLRNWRLMLGFNLFVIFTKSCLQLLACVYADKQLCWVQQLFNIVCFKRWYNPYDENGSSNKCLTKTDEANMTWDSLSFVILIFLLRTFQSHYFRHVREEIVAQNKQAAAGAEIINKHLVLVVEKRKKREEHHLNIIKKKMKRIKMRQMKLQQRALLESNDHYIIIRSGDYYMFDDDTDELDASDTLSDSSHLDFDDDMSESPLVKLMNLTKIHKTVTKKKGKQSDESSKVTANVGSSTKLDPDEDGIENNLSESNVEKEQNKSGFTNLIKNIWRLFLTLLDYLIIKIEAQSAEYNAVANKINELKIAEKHQAPLNMVRAHSLRESDRDDDDLLTDPSNFQEPDNPDEADLAGLEGHKDATQKEKDFQEHSYRLFRLIVAIVQALNARSEIVCYFAMILNVLLSASVLSMAFPVSVFLWAMLTVPRPTKRYWLILLLYTEVIVVVKYLFQFSFFSWNSSKSEAVWPSIIGVDKKDNYALLDLFLLVCLFIHRSNLRRFGLWKDAQDMDTDLAEAGGQLQGETNQEVFDQMPEETSPSALQSKPSELNLERRSSVGSLSAQIGSEKAETVTDQMNIPQKKIPKCFLPFYLFYKRMRDPKYSTTVDVYKFMFLCDFINFFIAIFFYSYFGPTANDEAVTAAIQKNQVPTPFLAMLIVQFLLIIIDRALYLRKEVFGKFIFQIMLVFVVHVGLFFVLPQITERKFTENIPVQVWYVIKCVYFGLSAYQIRSGYPTQILGNFLTRQYNYVNLFLFKGYLAVPFLLEMRCLMDWMWTDTTLSLSSWLQVEDIFNNIFISKCWRRSEKEWPTPRATVRSKCVKYGFGGLILGLLVFIIWCPLLLFSFISNVYVSNPPTDVTVSISLGGFQPLFTVSAQQQFIKNYSDSAFKEFKDSFVDKDARRYLAPIRAEDVKQIQINGKSTAVWGISPPIQRSLFEDLLNPRTDINLVFSISVKRRPKEGIQTESVSAQIIHPLPRGGKIRHELAGMINGSSTTPIRFDFLFPQYFRVPAKEPPNKIDVLDRASEPCCNVTLNLKTLEKNSSDIFDSINKWWELSELTDSNSGSIKKFISFITINDRVAPAPLLFLLPASSIITMYVSIVFVIGKFMRSTFIDGLSRRMIYEEMPQVERIYNLCIELYLVRECQDFRLEEELFAQLHFLYRTPETMLKVTKHKVD</sequence>
<dbReference type="InterPro" id="IPR056769">
    <property type="entry name" value="Piezo_TM1-24"/>
</dbReference>
<dbReference type="Proteomes" id="UP000549394">
    <property type="component" value="Unassembled WGS sequence"/>
</dbReference>
<keyword evidence="4" id="KW-1003">Cell membrane</keyword>
<keyword evidence="5 11" id="KW-0812">Transmembrane</keyword>
<comment type="similarity">
    <text evidence="2">Belongs to the PIEZO (TC 1.A.75) family.</text>
</comment>
<keyword evidence="3" id="KW-0813">Transport</keyword>
<reference evidence="17 18" key="1">
    <citation type="submission" date="2020-08" db="EMBL/GenBank/DDBJ databases">
        <authorList>
            <person name="Hejnol A."/>
        </authorList>
    </citation>
    <scope>NUCLEOTIDE SEQUENCE [LARGE SCALE GENOMIC DNA]</scope>
</reference>
<evidence type="ECO:0000313" key="17">
    <source>
        <dbReference type="EMBL" id="CAD5110764.1"/>
    </source>
</evidence>
<keyword evidence="6 11" id="KW-1133">Transmembrane helix</keyword>
<accession>A0A7I8V6F2</accession>
<feature type="transmembrane region" description="Helical" evidence="11">
    <location>
        <begin position="1235"/>
        <end position="1253"/>
    </location>
</feature>
<dbReference type="Pfam" id="PF23188">
    <property type="entry name" value="THU_Piezo1"/>
    <property type="match status" value="1"/>
</dbReference>
<dbReference type="OrthoDB" id="303066at2759"/>
<feature type="domain" description="Piezo TM25-28" evidence="13">
    <location>
        <begin position="461"/>
        <end position="683"/>
    </location>
</feature>
<dbReference type="InterPro" id="IPR031805">
    <property type="entry name" value="Piezo_TM25-28"/>
</dbReference>
<dbReference type="GO" id="GO:0008381">
    <property type="term" value="F:mechanosensitive monoatomic ion channel activity"/>
    <property type="evidence" value="ECO:0007669"/>
    <property type="project" value="InterPro"/>
</dbReference>
<comment type="subcellular location">
    <subcellularLocation>
        <location evidence="1">Cell membrane</location>
        <topology evidence="1">Multi-pass membrane protein</topology>
    </subcellularLocation>
</comment>
<dbReference type="InterPro" id="IPR056768">
    <property type="entry name" value="THU_Piezo"/>
</dbReference>
<keyword evidence="8 11" id="KW-0472">Membrane</keyword>
<dbReference type="InterPro" id="IPR031334">
    <property type="entry name" value="Piezo_cap_dom"/>
</dbReference>
<feature type="transmembrane region" description="Helical" evidence="11">
    <location>
        <begin position="1176"/>
        <end position="1196"/>
    </location>
</feature>
<evidence type="ECO:0000256" key="11">
    <source>
        <dbReference type="SAM" id="Phobius"/>
    </source>
</evidence>
<keyword evidence="18" id="KW-1185">Reference proteome</keyword>
<organism evidence="17 18">
    <name type="scientific">Dimorphilus gyrociliatus</name>
    <dbReference type="NCBI Taxonomy" id="2664684"/>
    <lineage>
        <taxon>Eukaryota</taxon>
        <taxon>Metazoa</taxon>
        <taxon>Spiralia</taxon>
        <taxon>Lophotrochozoa</taxon>
        <taxon>Annelida</taxon>
        <taxon>Polychaeta</taxon>
        <taxon>Polychaeta incertae sedis</taxon>
        <taxon>Dinophilidae</taxon>
        <taxon>Dimorphilus</taxon>
    </lineage>
</organism>
<gene>
    <name evidence="17" type="ORF">DGYR_LOCUS126</name>
</gene>
<dbReference type="Pfam" id="PF24871">
    <property type="entry name" value="Piezo_TM1-24"/>
    <property type="match status" value="1"/>
</dbReference>
<evidence type="ECO:0000256" key="7">
    <source>
        <dbReference type="ARBA" id="ARBA00023065"/>
    </source>
</evidence>
<feature type="transmembrane region" description="Helical" evidence="11">
    <location>
        <begin position="960"/>
        <end position="985"/>
    </location>
</feature>
<feature type="domain" description="Piezo THU9 and anchor" evidence="16">
    <location>
        <begin position="1132"/>
        <end position="1369"/>
    </location>
</feature>
<keyword evidence="9" id="KW-0407">Ion channel</keyword>
<evidence type="ECO:0000256" key="9">
    <source>
        <dbReference type="ARBA" id="ARBA00023303"/>
    </source>
</evidence>
<feature type="transmembrane region" description="Helical" evidence="11">
    <location>
        <begin position="1347"/>
        <end position="1371"/>
    </location>
</feature>
<dbReference type="PANTHER" id="PTHR47049">
    <property type="entry name" value="PIEZO-TYPE MECHANOSENSITIVE ION CHANNEL HOMOLOG"/>
    <property type="match status" value="1"/>
</dbReference>
<evidence type="ECO:0000313" key="18">
    <source>
        <dbReference type="Proteomes" id="UP000549394"/>
    </source>
</evidence>
<dbReference type="Pfam" id="PF24874">
    <property type="entry name" value="Piezo_THU9_anchor"/>
    <property type="match status" value="1"/>
</dbReference>